<comment type="caution">
    <text evidence="2">The sequence shown here is derived from an EMBL/GenBank/DDBJ whole genome shotgun (WGS) entry which is preliminary data.</text>
</comment>
<feature type="region of interest" description="Disordered" evidence="1">
    <location>
        <begin position="1"/>
        <end position="28"/>
    </location>
</feature>
<feature type="region of interest" description="Disordered" evidence="1">
    <location>
        <begin position="56"/>
        <end position="88"/>
    </location>
</feature>
<evidence type="ECO:0000313" key="2">
    <source>
        <dbReference type="EMBL" id="GAA5023166.1"/>
    </source>
</evidence>
<dbReference type="EMBL" id="BAABKB010000023">
    <property type="protein sequence ID" value="GAA5023166.1"/>
    <property type="molecule type" value="Genomic_DNA"/>
</dbReference>
<name>A0ABP9JAI2_9ACTN</name>
<evidence type="ECO:0000313" key="3">
    <source>
        <dbReference type="Proteomes" id="UP001501759"/>
    </source>
</evidence>
<feature type="compositionally biased region" description="Basic and acidic residues" evidence="1">
    <location>
        <begin position="56"/>
        <end position="70"/>
    </location>
</feature>
<dbReference type="Proteomes" id="UP001501759">
    <property type="component" value="Unassembled WGS sequence"/>
</dbReference>
<organism evidence="2 3">
    <name type="scientific">Streptomyces siamensis</name>
    <dbReference type="NCBI Taxonomy" id="1274986"/>
    <lineage>
        <taxon>Bacteria</taxon>
        <taxon>Bacillati</taxon>
        <taxon>Actinomycetota</taxon>
        <taxon>Actinomycetes</taxon>
        <taxon>Kitasatosporales</taxon>
        <taxon>Streptomycetaceae</taxon>
        <taxon>Streptomyces</taxon>
    </lineage>
</organism>
<accession>A0ABP9JAI2</accession>
<protein>
    <submittedName>
        <fullName evidence="2">Uncharacterized protein</fullName>
    </submittedName>
</protein>
<gene>
    <name evidence="2" type="ORF">GCM10023335_55710</name>
</gene>
<keyword evidence="3" id="KW-1185">Reference proteome</keyword>
<sequence length="88" mass="9175">MDLSTPVQPPGETVPRKDPNGVGGQEPGTCPRLHVCALGPLQDDAVDSPVQKDVAEYEAGRAGPEDDHIGRVGGPSRSSVSVCHGTRY</sequence>
<proteinExistence type="predicted"/>
<evidence type="ECO:0000256" key="1">
    <source>
        <dbReference type="SAM" id="MobiDB-lite"/>
    </source>
</evidence>
<reference evidence="3" key="1">
    <citation type="journal article" date="2019" name="Int. J. Syst. Evol. Microbiol.">
        <title>The Global Catalogue of Microorganisms (GCM) 10K type strain sequencing project: providing services to taxonomists for standard genome sequencing and annotation.</title>
        <authorList>
            <consortium name="The Broad Institute Genomics Platform"/>
            <consortium name="The Broad Institute Genome Sequencing Center for Infectious Disease"/>
            <person name="Wu L."/>
            <person name="Ma J."/>
        </authorList>
    </citation>
    <scope>NUCLEOTIDE SEQUENCE [LARGE SCALE GENOMIC DNA]</scope>
    <source>
        <strain evidence="3">JCM 18409</strain>
    </source>
</reference>